<protein>
    <submittedName>
        <fullName evidence="1">Uncharacterized protein</fullName>
    </submittedName>
</protein>
<accession>A0A3Q7GW65</accession>
<dbReference type="EnsemblPlants" id="Solyc06g064525.1.1">
    <property type="protein sequence ID" value="Solyc06g064525.1.1"/>
    <property type="gene ID" value="Solyc06g064525.1"/>
</dbReference>
<sequence>MTYLSTSSSDMASTSWESNHQVSGLTRWSWLLAQQGSVLPHRRRTSDSVRAGTSGFECTVSKSERSQRLNAVPINRRHVLNFKNKKRRDEQKEDGTYDAVISKNKRKVCEGGPICVGSSIDSYRPPLQAPDLQQPEAF</sequence>
<organism evidence="1">
    <name type="scientific">Solanum lycopersicum</name>
    <name type="common">Tomato</name>
    <name type="synonym">Lycopersicon esculentum</name>
    <dbReference type="NCBI Taxonomy" id="4081"/>
    <lineage>
        <taxon>Eukaryota</taxon>
        <taxon>Viridiplantae</taxon>
        <taxon>Streptophyta</taxon>
        <taxon>Embryophyta</taxon>
        <taxon>Tracheophyta</taxon>
        <taxon>Spermatophyta</taxon>
        <taxon>Magnoliopsida</taxon>
        <taxon>eudicotyledons</taxon>
        <taxon>Gunneridae</taxon>
        <taxon>Pentapetalae</taxon>
        <taxon>asterids</taxon>
        <taxon>lamiids</taxon>
        <taxon>Solanales</taxon>
        <taxon>Solanaceae</taxon>
        <taxon>Solanoideae</taxon>
        <taxon>Solaneae</taxon>
        <taxon>Solanum</taxon>
        <taxon>Solanum subgen. Lycopersicon</taxon>
    </lineage>
</organism>
<dbReference type="Gramene" id="Solyc06g064525.1.1">
    <property type="protein sequence ID" value="Solyc06g064525.1.1"/>
    <property type="gene ID" value="Solyc06g064525.1"/>
</dbReference>
<reference evidence="1" key="1">
    <citation type="journal article" date="2012" name="Nature">
        <title>The tomato genome sequence provides insights into fleshy fruit evolution.</title>
        <authorList>
            <consortium name="Tomato Genome Consortium"/>
        </authorList>
    </citation>
    <scope>NUCLEOTIDE SEQUENCE [LARGE SCALE GENOMIC DNA]</scope>
    <source>
        <strain evidence="1">cv. Heinz 1706</strain>
    </source>
</reference>
<proteinExistence type="predicted"/>
<evidence type="ECO:0000313" key="2">
    <source>
        <dbReference type="Proteomes" id="UP000004994"/>
    </source>
</evidence>
<reference evidence="1" key="2">
    <citation type="submission" date="2019-01" db="UniProtKB">
        <authorList>
            <consortium name="EnsemblPlants"/>
        </authorList>
    </citation>
    <scope>IDENTIFICATION</scope>
    <source>
        <strain evidence="1">cv. Heinz 1706</strain>
    </source>
</reference>
<dbReference type="AlphaFoldDB" id="A0A3Q7GW65"/>
<name>A0A3Q7GW65_SOLLC</name>
<dbReference type="Proteomes" id="UP000004994">
    <property type="component" value="Chromosome 6"/>
</dbReference>
<keyword evidence="2" id="KW-1185">Reference proteome</keyword>
<evidence type="ECO:0000313" key="1">
    <source>
        <dbReference type="EnsemblPlants" id="Solyc06g064525.1.1"/>
    </source>
</evidence>
<dbReference type="InParanoid" id="A0A3Q7GW65"/>